<feature type="region of interest" description="Disordered" evidence="1">
    <location>
        <begin position="394"/>
        <end position="431"/>
    </location>
</feature>
<dbReference type="InterPro" id="IPR011055">
    <property type="entry name" value="Dup_hybrid_motif"/>
</dbReference>
<dbReference type="PANTHER" id="PTHR21666:SF270">
    <property type="entry name" value="MUREIN HYDROLASE ACTIVATOR ENVC"/>
    <property type="match status" value="1"/>
</dbReference>
<dbReference type="Proteomes" id="UP000032702">
    <property type="component" value="Unassembled WGS sequence"/>
</dbReference>
<dbReference type="InterPro" id="IPR006311">
    <property type="entry name" value="TAT_signal"/>
</dbReference>
<proteinExistence type="predicted"/>
<dbReference type="PROSITE" id="PS51318">
    <property type="entry name" value="TAT"/>
    <property type="match status" value="1"/>
</dbReference>
<feature type="region of interest" description="Disordered" evidence="1">
    <location>
        <begin position="315"/>
        <end position="338"/>
    </location>
</feature>
<dbReference type="GO" id="GO:0004222">
    <property type="term" value="F:metalloendopeptidase activity"/>
    <property type="evidence" value="ECO:0007669"/>
    <property type="project" value="TreeGrafter"/>
</dbReference>
<organism evidence="3 4">
    <name type="scientific">Stigmatella aurantiaca (strain DW4/3-1)</name>
    <dbReference type="NCBI Taxonomy" id="378806"/>
    <lineage>
        <taxon>Bacteria</taxon>
        <taxon>Pseudomonadati</taxon>
        <taxon>Myxococcota</taxon>
        <taxon>Myxococcia</taxon>
        <taxon>Myxococcales</taxon>
        <taxon>Cystobacterineae</taxon>
        <taxon>Archangiaceae</taxon>
        <taxon>Stigmatella</taxon>
    </lineage>
</organism>
<dbReference type="AlphaFoldDB" id="Q08RD2"/>
<protein>
    <submittedName>
        <fullName evidence="3">M23 peptidase domain protein</fullName>
    </submittedName>
</protein>
<evidence type="ECO:0000256" key="1">
    <source>
        <dbReference type="SAM" id="MobiDB-lite"/>
    </source>
</evidence>
<feature type="compositionally biased region" description="Basic and acidic residues" evidence="1">
    <location>
        <begin position="315"/>
        <end position="335"/>
    </location>
</feature>
<comment type="caution">
    <text evidence="3">The sequence shown here is derived from an EMBL/GenBank/DDBJ whole genome shotgun (WGS) entry which is preliminary data.</text>
</comment>
<dbReference type="Gene3D" id="2.70.70.10">
    <property type="entry name" value="Glucose Permease (Domain IIA)"/>
    <property type="match status" value="1"/>
</dbReference>
<evidence type="ECO:0000313" key="4">
    <source>
        <dbReference type="Proteomes" id="UP000032702"/>
    </source>
</evidence>
<gene>
    <name evidence="3" type="ORF">STIAU_2740</name>
</gene>
<feature type="domain" description="M23ase beta-sheet core" evidence="2">
    <location>
        <begin position="85"/>
        <end position="178"/>
    </location>
</feature>
<dbReference type="CDD" id="cd12797">
    <property type="entry name" value="M23_peptidase"/>
    <property type="match status" value="1"/>
</dbReference>
<sequence length="431" mass="45701">MKGTAVSHPETDHGRILLSGTEQTTRGGLNRRTLLTGSGALAALSFGGTLMAPRIASAAGGYIYPTSSRRVSDSFADHVARGSVNPGTDYVCPTGTRVVAVKAGTVVGITNTIGGSGGRMVFIDHPDGSKTDYLHLSVIQVGLGAQVAQGQQIALSGGSGNGSENGYGAHLHLSLHVGAGAQHATRGGSVDFEAYVGEGGSSAPGPLRQVYSTNAGASWQSGDTGLLFNPSQLSAVNMGGGLAAAHDDAGGRALSGLWDEQWVDLWQYRRREQPHLHERGEHGRLVADRDEYREQHPLPNRGNVFGVAEALHRPDVDRPDLGRQHGRQLADDHVGPRRRAVSRLRNDRWLEGRVHGNFDQWADLGRQHGRRCASGDGDRERVSLPDLGRLGGLAQAVDGPEPDRPDLGGRNGGHVAHRHARSRRSALSRMG</sequence>
<accession>Q08RD2</accession>
<dbReference type="EMBL" id="AAMD01000188">
    <property type="protein sequence ID" value="EAU63033.1"/>
    <property type="molecule type" value="Genomic_DNA"/>
</dbReference>
<dbReference type="Pfam" id="PF01551">
    <property type="entry name" value="Peptidase_M23"/>
    <property type="match status" value="1"/>
</dbReference>
<reference evidence="3 4" key="1">
    <citation type="submission" date="2006-04" db="EMBL/GenBank/DDBJ databases">
        <authorList>
            <person name="Nierman W.C."/>
        </authorList>
    </citation>
    <scope>NUCLEOTIDE SEQUENCE [LARGE SCALE GENOMIC DNA]</scope>
    <source>
        <strain evidence="3 4">DW4/3-1</strain>
    </source>
</reference>
<dbReference type="PANTHER" id="PTHR21666">
    <property type="entry name" value="PEPTIDASE-RELATED"/>
    <property type="match status" value="1"/>
</dbReference>
<evidence type="ECO:0000259" key="2">
    <source>
        <dbReference type="Pfam" id="PF01551"/>
    </source>
</evidence>
<dbReference type="InterPro" id="IPR050570">
    <property type="entry name" value="Cell_wall_metabolism_enzyme"/>
</dbReference>
<name>Q08RD2_STIAD</name>
<evidence type="ECO:0000313" key="3">
    <source>
        <dbReference type="EMBL" id="EAU63033.1"/>
    </source>
</evidence>
<feature type="compositionally biased region" description="Basic residues" evidence="1">
    <location>
        <begin position="415"/>
        <end position="431"/>
    </location>
</feature>
<dbReference type="InterPro" id="IPR016047">
    <property type="entry name" value="M23ase_b-sheet_dom"/>
</dbReference>
<dbReference type="SUPFAM" id="SSF51261">
    <property type="entry name" value="Duplicated hybrid motif"/>
    <property type="match status" value="1"/>
</dbReference>